<evidence type="ECO:0000256" key="5">
    <source>
        <dbReference type="ARBA" id="ARBA00004676"/>
    </source>
</evidence>
<dbReference type="Proteomes" id="UP001144204">
    <property type="component" value="Unassembled WGS sequence"/>
</dbReference>
<gene>
    <name evidence="18" type="primary">hprT</name>
    <name evidence="18" type="ORF">WR164_11790</name>
</gene>
<dbReference type="GO" id="GO:0046100">
    <property type="term" value="P:hypoxanthine metabolic process"/>
    <property type="evidence" value="ECO:0007669"/>
    <property type="project" value="TreeGrafter"/>
</dbReference>
<dbReference type="AlphaFoldDB" id="A0A9W6B1K1"/>
<dbReference type="GO" id="GO:0006166">
    <property type="term" value="P:purine ribonucleoside salvage"/>
    <property type="evidence" value="ECO:0007669"/>
    <property type="project" value="UniProtKB-KW"/>
</dbReference>
<dbReference type="InterPro" id="IPR005904">
    <property type="entry name" value="Hxn_phspho_trans"/>
</dbReference>
<evidence type="ECO:0000313" key="18">
    <source>
        <dbReference type="EMBL" id="GLB47200.1"/>
    </source>
</evidence>
<dbReference type="InterPro" id="IPR029057">
    <property type="entry name" value="PRTase-like"/>
</dbReference>
<evidence type="ECO:0000256" key="10">
    <source>
        <dbReference type="ARBA" id="ARBA00022723"/>
    </source>
</evidence>
<dbReference type="SUPFAM" id="SSF53271">
    <property type="entry name" value="PRTase-like"/>
    <property type="match status" value="1"/>
</dbReference>
<evidence type="ECO:0000256" key="9">
    <source>
        <dbReference type="ARBA" id="ARBA00022679"/>
    </source>
</evidence>
<dbReference type="CDD" id="cd06223">
    <property type="entry name" value="PRTases_typeI"/>
    <property type="match status" value="1"/>
</dbReference>
<comment type="catalytic activity">
    <reaction evidence="15">
        <text>IMP + diphosphate = hypoxanthine + 5-phospho-alpha-D-ribose 1-diphosphate</text>
        <dbReference type="Rhea" id="RHEA:17973"/>
        <dbReference type="ChEBI" id="CHEBI:17368"/>
        <dbReference type="ChEBI" id="CHEBI:33019"/>
        <dbReference type="ChEBI" id="CHEBI:58017"/>
        <dbReference type="ChEBI" id="CHEBI:58053"/>
        <dbReference type="EC" id="2.4.2.8"/>
    </reaction>
    <physiologicalReaction direction="right-to-left" evidence="15">
        <dbReference type="Rhea" id="RHEA:17975"/>
    </physiologicalReaction>
</comment>
<evidence type="ECO:0000256" key="15">
    <source>
        <dbReference type="ARBA" id="ARBA00049402"/>
    </source>
</evidence>
<dbReference type="GO" id="GO:0000166">
    <property type="term" value="F:nucleotide binding"/>
    <property type="evidence" value="ECO:0007669"/>
    <property type="project" value="UniProtKB-KW"/>
</dbReference>
<evidence type="ECO:0000256" key="2">
    <source>
        <dbReference type="ARBA" id="ARBA00002049"/>
    </source>
</evidence>
<evidence type="ECO:0000313" key="19">
    <source>
        <dbReference type="Proteomes" id="UP001144204"/>
    </source>
</evidence>
<dbReference type="Pfam" id="PF00156">
    <property type="entry name" value="Pribosyltran"/>
    <property type="match status" value="1"/>
</dbReference>
<dbReference type="RefSeq" id="WP_286136658.1">
    <property type="nucleotide sequence ID" value="NZ_BRPL01000002.1"/>
</dbReference>
<comment type="subcellular location">
    <subcellularLocation>
        <location evidence="3 16">Cytoplasm</location>
    </subcellularLocation>
</comment>
<evidence type="ECO:0000256" key="7">
    <source>
        <dbReference type="ARBA" id="ARBA00022490"/>
    </source>
</evidence>
<dbReference type="Gene3D" id="3.40.50.2020">
    <property type="match status" value="1"/>
</dbReference>
<evidence type="ECO:0000256" key="1">
    <source>
        <dbReference type="ARBA" id="ARBA00001946"/>
    </source>
</evidence>
<keyword evidence="7 16" id="KW-0963">Cytoplasm</keyword>
<evidence type="ECO:0000256" key="11">
    <source>
        <dbReference type="ARBA" id="ARBA00022726"/>
    </source>
</evidence>
<comment type="pathway">
    <text evidence="5">Purine metabolism; GMP biosynthesis via salvage pathway; GMP from guanine: step 1/1.</text>
</comment>
<reference evidence="18" key="2">
    <citation type="journal article" date="2023" name="PLoS ONE">
        <title>Philodulcilactobacillus myokoensis gen. nov., sp. nov., a fructophilic, acidophilic, and agar-phobic lactic acid bacterium isolated from fermented vegetable extracts.</title>
        <authorList>
            <person name="Kouya T."/>
            <person name="Ishiyama Y."/>
            <person name="Ohashi S."/>
            <person name="Kumakubo R."/>
            <person name="Yamazaki T."/>
            <person name="Otaki T."/>
        </authorList>
    </citation>
    <scope>NUCLEOTIDE SEQUENCE</scope>
    <source>
        <strain evidence="18">WR16-4</strain>
    </source>
</reference>
<evidence type="ECO:0000256" key="4">
    <source>
        <dbReference type="ARBA" id="ARBA00004669"/>
    </source>
</evidence>
<comment type="cofactor">
    <cofactor evidence="1 16">
        <name>Mg(2+)</name>
        <dbReference type="ChEBI" id="CHEBI:18420"/>
    </cofactor>
</comment>
<keyword evidence="12 16" id="KW-0547">Nucleotide-binding</keyword>
<dbReference type="NCBIfam" id="TIGR01203">
    <property type="entry name" value="HGPRTase"/>
    <property type="match status" value="1"/>
</dbReference>
<dbReference type="GO" id="GO:0032264">
    <property type="term" value="P:IMP salvage"/>
    <property type="evidence" value="ECO:0007669"/>
    <property type="project" value="TreeGrafter"/>
</dbReference>
<comment type="catalytic activity">
    <reaction evidence="14">
        <text>GMP + diphosphate = guanine + 5-phospho-alpha-D-ribose 1-diphosphate</text>
        <dbReference type="Rhea" id="RHEA:25424"/>
        <dbReference type="ChEBI" id="CHEBI:16235"/>
        <dbReference type="ChEBI" id="CHEBI:33019"/>
        <dbReference type="ChEBI" id="CHEBI:58017"/>
        <dbReference type="ChEBI" id="CHEBI:58115"/>
        <dbReference type="EC" id="2.4.2.8"/>
    </reaction>
    <physiologicalReaction direction="right-to-left" evidence="14">
        <dbReference type="Rhea" id="RHEA:25426"/>
    </physiologicalReaction>
</comment>
<dbReference type="PANTHER" id="PTHR43340:SF1">
    <property type="entry name" value="HYPOXANTHINE PHOSPHORIBOSYLTRANSFERASE"/>
    <property type="match status" value="1"/>
</dbReference>
<comment type="function">
    <text evidence="2">Purine salvage pathway enzyme that catalyzes the transfer of the ribosyl-5-phosphate group from 5-phospho-alpha-D-ribose 1-diphosphate (PRPP) to the N9 position of the 6-oxopurines hypoxanthine and guanine to form the corresponding ribonucleotides IMP (inosine 5'-monophosphate) and GMP (guanosine 5'-monophosphate), with the release of PPi.</text>
</comment>
<evidence type="ECO:0000256" key="16">
    <source>
        <dbReference type="RuleBase" id="RU364099"/>
    </source>
</evidence>
<keyword evidence="10 16" id="KW-0479">Metal-binding</keyword>
<dbReference type="GO" id="GO:0032263">
    <property type="term" value="P:GMP salvage"/>
    <property type="evidence" value="ECO:0007669"/>
    <property type="project" value="TreeGrafter"/>
</dbReference>
<dbReference type="GO" id="GO:0005829">
    <property type="term" value="C:cytosol"/>
    <property type="evidence" value="ECO:0007669"/>
    <property type="project" value="TreeGrafter"/>
</dbReference>
<name>A0A9W6B1K1_9LACO</name>
<dbReference type="GO" id="GO:0000287">
    <property type="term" value="F:magnesium ion binding"/>
    <property type="evidence" value="ECO:0007669"/>
    <property type="project" value="TreeGrafter"/>
</dbReference>
<evidence type="ECO:0000259" key="17">
    <source>
        <dbReference type="Pfam" id="PF00156"/>
    </source>
</evidence>
<dbReference type="GO" id="GO:0052657">
    <property type="term" value="F:guanine phosphoribosyltransferase activity"/>
    <property type="evidence" value="ECO:0007669"/>
    <property type="project" value="UniProtKB-ARBA"/>
</dbReference>
<feature type="domain" description="Phosphoribosyltransferase" evidence="17">
    <location>
        <begin position="11"/>
        <end position="160"/>
    </location>
</feature>
<evidence type="ECO:0000256" key="14">
    <source>
        <dbReference type="ARBA" id="ARBA00048811"/>
    </source>
</evidence>
<dbReference type="GO" id="GO:0004422">
    <property type="term" value="F:hypoxanthine phosphoribosyltransferase activity"/>
    <property type="evidence" value="ECO:0007669"/>
    <property type="project" value="InterPro"/>
</dbReference>
<dbReference type="InterPro" id="IPR050408">
    <property type="entry name" value="HGPRT"/>
</dbReference>
<protein>
    <recommendedName>
        <fullName evidence="16">Hypoxanthine phosphoribosyltransferase</fullName>
        <ecNumber evidence="16">2.4.2.8</ecNumber>
    </recommendedName>
</protein>
<evidence type="ECO:0000256" key="3">
    <source>
        <dbReference type="ARBA" id="ARBA00004496"/>
    </source>
</evidence>
<reference evidence="18" key="1">
    <citation type="submission" date="2022-07" db="EMBL/GenBank/DDBJ databases">
        <authorList>
            <person name="Kouya T."/>
            <person name="Ishiyama Y."/>
        </authorList>
    </citation>
    <scope>NUCLEOTIDE SEQUENCE</scope>
    <source>
        <strain evidence="18">WR16-4</strain>
    </source>
</reference>
<comment type="similarity">
    <text evidence="6 16">Belongs to the purine/pyrimidine phosphoribosyltransferase family.</text>
</comment>
<keyword evidence="19" id="KW-1185">Reference proteome</keyword>
<comment type="caution">
    <text evidence="18">The sequence shown here is derived from an EMBL/GenBank/DDBJ whole genome shotgun (WGS) entry which is preliminary data.</text>
</comment>
<evidence type="ECO:0000256" key="8">
    <source>
        <dbReference type="ARBA" id="ARBA00022676"/>
    </source>
</evidence>
<dbReference type="FunFam" id="3.40.50.2020:FF:000006">
    <property type="entry name" value="Hypoxanthine phosphoribosyltransferase"/>
    <property type="match status" value="1"/>
</dbReference>
<dbReference type="InterPro" id="IPR000836">
    <property type="entry name" value="PRTase_dom"/>
</dbReference>
<accession>A0A9W6B1K1</accession>
<dbReference type="GO" id="GO:0006178">
    <property type="term" value="P:guanine salvage"/>
    <property type="evidence" value="ECO:0007669"/>
    <property type="project" value="TreeGrafter"/>
</dbReference>
<comment type="pathway">
    <text evidence="4 16">Purine metabolism; IMP biosynthesis via salvage pathway; IMP from hypoxanthine: step 1/1.</text>
</comment>
<evidence type="ECO:0000256" key="13">
    <source>
        <dbReference type="ARBA" id="ARBA00022842"/>
    </source>
</evidence>
<keyword evidence="11 16" id="KW-0660">Purine salvage</keyword>
<sequence length="181" mass="20411">MNNDIEKVLYSKEDIKKTCQKLGQKIAKQYAGKKPLVIGVLKGAIVFMTDLIRNMDIYMDIDFIDVSSYGGGTKSSGNVKLVKDIDTDVKGRNVLFIEDIIDTGRTLKYLKNLLMDRGANSIHVCTLMDKPEGRLVDVKADYVGLKVPNEFVVGYGMDYKEEYRNLPYVGVLKPRVYSNLN</sequence>
<dbReference type="EMBL" id="BRPL01000002">
    <property type="protein sequence ID" value="GLB47200.1"/>
    <property type="molecule type" value="Genomic_DNA"/>
</dbReference>
<dbReference type="PANTHER" id="PTHR43340">
    <property type="entry name" value="HYPOXANTHINE-GUANINE PHOSPHORIBOSYLTRANSFERASE"/>
    <property type="match status" value="1"/>
</dbReference>
<keyword evidence="9 16" id="KW-0808">Transferase</keyword>
<evidence type="ECO:0000256" key="12">
    <source>
        <dbReference type="ARBA" id="ARBA00022741"/>
    </source>
</evidence>
<keyword evidence="13 16" id="KW-0460">Magnesium</keyword>
<evidence type="ECO:0000256" key="6">
    <source>
        <dbReference type="ARBA" id="ARBA00008391"/>
    </source>
</evidence>
<proteinExistence type="inferred from homology"/>
<organism evidence="18 19">
    <name type="scientific">Philodulcilactobacillus myokoensis</name>
    <dbReference type="NCBI Taxonomy" id="2929573"/>
    <lineage>
        <taxon>Bacteria</taxon>
        <taxon>Bacillati</taxon>
        <taxon>Bacillota</taxon>
        <taxon>Bacilli</taxon>
        <taxon>Lactobacillales</taxon>
        <taxon>Lactobacillaceae</taxon>
        <taxon>Philodulcilactobacillus</taxon>
    </lineage>
</organism>
<dbReference type="EC" id="2.4.2.8" evidence="16"/>
<keyword evidence="8 16" id="KW-0328">Glycosyltransferase</keyword>